<reference evidence="3" key="1">
    <citation type="submission" date="2022-10" db="EMBL/GenBank/DDBJ databases">
        <title>Genome assembly of Pristionchus species.</title>
        <authorList>
            <person name="Yoshida K."/>
            <person name="Sommer R.J."/>
        </authorList>
    </citation>
    <scope>NUCLEOTIDE SEQUENCE [LARGE SCALE GENOMIC DNA]</scope>
    <source>
        <strain evidence="3">RS5460</strain>
    </source>
</reference>
<dbReference type="EMBL" id="BTRK01000004">
    <property type="protein sequence ID" value="GMR46326.1"/>
    <property type="molecule type" value="Genomic_DNA"/>
</dbReference>
<dbReference type="PANTHER" id="PTHR31627:SF42">
    <property type="entry name" value="G_PROTEIN_RECEP_F1_2 DOMAIN-CONTAINING PROTEIN-RELATED"/>
    <property type="match status" value="1"/>
</dbReference>
<organism evidence="2 3">
    <name type="scientific">Pristionchus mayeri</name>
    <dbReference type="NCBI Taxonomy" id="1317129"/>
    <lineage>
        <taxon>Eukaryota</taxon>
        <taxon>Metazoa</taxon>
        <taxon>Ecdysozoa</taxon>
        <taxon>Nematoda</taxon>
        <taxon>Chromadorea</taxon>
        <taxon>Rhabditida</taxon>
        <taxon>Rhabditina</taxon>
        <taxon>Diplogasteromorpha</taxon>
        <taxon>Diplogasteroidea</taxon>
        <taxon>Neodiplogasteridae</taxon>
        <taxon>Pristionchus</taxon>
    </lineage>
</organism>
<dbReference type="AlphaFoldDB" id="A0AAN5CKV8"/>
<gene>
    <name evidence="2" type="ORF">PMAYCL1PPCAC_16521</name>
</gene>
<feature type="transmembrane region" description="Helical" evidence="1">
    <location>
        <begin position="115"/>
        <end position="134"/>
    </location>
</feature>
<dbReference type="InterPro" id="IPR019426">
    <property type="entry name" value="7TM_GPCR_serpentine_rcpt_Srv"/>
</dbReference>
<name>A0AAN5CKV8_9BILA</name>
<keyword evidence="1" id="KW-0812">Transmembrane</keyword>
<accession>A0AAN5CKV8</accession>
<sequence length="216" mass="25065">FLTPDFLTMSQIRIWFWIPVGIVLVPSTILHVRLLLIVRALQRRGQCKSLFFRIFFVQWLDGRSDLTWCIMSTAMPFVMLFRQLLQDNTYFRKDALGIVAVYSPPHVIQSNGTQAAIVTAIGSVFRAICYILVVRRLVLTKKMLKIPEYRRERMCTLVGLALFVSLCCMTGYYFIVIFAAFPQGDLVLVVRHFYIAPVLLMTFINPWMLMITDRIL</sequence>
<keyword evidence="3" id="KW-1185">Reference proteome</keyword>
<evidence type="ECO:0000313" key="2">
    <source>
        <dbReference type="EMBL" id="GMR46326.1"/>
    </source>
</evidence>
<proteinExistence type="predicted"/>
<feature type="non-terminal residue" evidence="2">
    <location>
        <position position="1"/>
    </location>
</feature>
<dbReference type="InterPro" id="IPR051119">
    <property type="entry name" value="Nematode_SR-like"/>
</dbReference>
<feature type="transmembrane region" description="Helical" evidence="1">
    <location>
        <begin position="14"/>
        <end position="36"/>
    </location>
</feature>
<comment type="caution">
    <text evidence="2">The sequence shown here is derived from an EMBL/GenBank/DDBJ whole genome shotgun (WGS) entry which is preliminary data.</text>
</comment>
<feature type="transmembrane region" description="Helical" evidence="1">
    <location>
        <begin position="193"/>
        <end position="211"/>
    </location>
</feature>
<dbReference type="PANTHER" id="PTHR31627">
    <property type="entry name" value="SERPENTINE RECEPTOR CLASS GAMMA-RELATED"/>
    <property type="match status" value="1"/>
</dbReference>
<feature type="transmembrane region" description="Helical" evidence="1">
    <location>
        <begin position="155"/>
        <end position="181"/>
    </location>
</feature>
<feature type="non-terminal residue" evidence="2">
    <location>
        <position position="216"/>
    </location>
</feature>
<feature type="transmembrane region" description="Helical" evidence="1">
    <location>
        <begin position="66"/>
        <end position="85"/>
    </location>
</feature>
<keyword evidence="1" id="KW-0472">Membrane</keyword>
<dbReference type="Pfam" id="PF10323">
    <property type="entry name" value="7TM_GPCR_Srv"/>
    <property type="match status" value="1"/>
</dbReference>
<evidence type="ECO:0008006" key="4">
    <source>
        <dbReference type="Google" id="ProtNLM"/>
    </source>
</evidence>
<evidence type="ECO:0000313" key="3">
    <source>
        <dbReference type="Proteomes" id="UP001328107"/>
    </source>
</evidence>
<protein>
    <recommendedName>
        <fullName evidence="4">G protein-coupled receptor</fullName>
    </recommendedName>
</protein>
<keyword evidence="1" id="KW-1133">Transmembrane helix</keyword>
<dbReference type="Proteomes" id="UP001328107">
    <property type="component" value="Unassembled WGS sequence"/>
</dbReference>
<evidence type="ECO:0000256" key="1">
    <source>
        <dbReference type="SAM" id="Phobius"/>
    </source>
</evidence>